<dbReference type="PANTHER" id="PTHR30508:SF1">
    <property type="entry name" value="UPF0051 PROTEIN ABCI8, CHLOROPLASTIC-RELATED"/>
    <property type="match status" value="1"/>
</dbReference>
<dbReference type="OrthoDB" id="9803529at2"/>
<dbReference type="InterPro" id="IPR055346">
    <property type="entry name" value="Fe-S_cluster_assembly_SufBD"/>
</dbReference>
<evidence type="ECO:0000259" key="2">
    <source>
        <dbReference type="Pfam" id="PF01458"/>
    </source>
</evidence>
<dbReference type="SUPFAM" id="SSF101960">
    <property type="entry name" value="Stabilizer of iron transporter SufD"/>
    <property type="match status" value="1"/>
</dbReference>
<dbReference type="RefSeq" id="WP_094264591.1">
    <property type="nucleotide sequence ID" value="NZ_NOWF01000006.1"/>
</dbReference>
<dbReference type="InterPro" id="IPR045595">
    <property type="entry name" value="SufBD_N"/>
</dbReference>
<feature type="domain" description="SUF system FeS cluster assembly SufBD core" evidence="2">
    <location>
        <begin position="175"/>
        <end position="407"/>
    </location>
</feature>
<dbReference type="Pfam" id="PF19295">
    <property type="entry name" value="SufBD_N"/>
    <property type="match status" value="1"/>
</dbReference>
<evidence type="ECO:0000313" key="5">
    <source>
        <dbReference type="Proteomes" id="UP000215459"/>
    </source>
</evidence>
<evidence type="ECO:0000256" key="1">
    <source>
        <dbReference type="ARBA" id="ARBA00043967"/>
    </source>
</evidence>
<dbReference type="InterPro" id="IPR000825">
    <property type="entry name" value="SUF_FeS_clus_asmbl_SufBD_core"/>
</dbReference>
<sequence length="433" mass="48018">MSVDTEQLFDRQIVTQLSQSQQEPEWMLERRLSALDSASRLSLPKLEKTRIDHWNFTRFQPFTEEKEIASPAELPEEVRRMVSFEAEDSVVIQKNSSPVFARLPESPKNKGVIFTDLVTATREHEDLVRKYWMTEGYQADEHKLAALHAALCSGGVFLYVPRNTEVDLPFQSLFWASGKGVGTFPHLLVVAETGSRVNVVANYVSDNDSDAVINGAVEAFVGDNARVRIATLHTQGTDTVEVAYRRTVVGRDAHLEWVVGDLNFGRTISDNTTYMKGTGGNAEIKSITVGGGEQRSNITATVHHQGTYTESDIVSRGVMKDQAQTILNGITKIDKGASKANGVQAEKVLMLSREARGDANPILLIDENDVQAGHAASVGRVDPIQMFYLMSRGLTRREAERLIIFGFVGPVLDTIPFDSLRDRITGVIERKLK</sequence>
<comment type="caution">
    <text evidence="4">The sequence shown here is derived from an EMBL/GenBank/DDBJ whole genome shotgun (WGS) entry which is preliminary data.</text>
</comment>
<dbReference type="EMBL" id="NOWF01000006">
    <property type="protein sequence ID" value="OYD07355.1"/>
    <property type="molecule type" value="Genomic_DNA"/>
</dbReference>
<protein>
    <submittedName>
        <fullName evidence="4">Fe-S cluster assembly protein SufD</fullName>
    </submittedName>
</protein>
<dbReference type="PANTHER" id="PTHR30508">
    <property type="entry name" value="FES CLUSTER ASSEMBLY PROTEIN SUF"/>
    <property type="match status" value="1"/>
</dbReference>
<evidence type="ECO:0000259" key="3">
    <source>
        <dbReference type="Pfam" id="PF19295"/>
    </source>
</evidence>
<reference evidence="4 5" key="1">
    <citation type="submission" date="2017-07" db="EMBL/GenBank/DDBJ databases">
        <title>The genome sequence of Paludifilum halophilum highlights mechanisms for microbial adaptation to high salt environemnts.</title>
        <authorList>
            <person name="Belbahri L."/>
        </authorList>
    </citation>
    <scope>NUCLEOTIDE SEQUENCE [LARGE SCALE GENOMIC DNA]</scope>
    <source>
        <strain evidence="4 5">DSM 102817</strain>
    </source>
</reference>
<dbReference type="AlphaFoldDB" id="A0A235B6X3"/>
<feature type="domain" description="SUF system FeS cluster assembly SufBD N-terminal" evidence="3">
    <location>
        <begin position="103"/>
        <end position="171"/>
    </location>
</feature>
<dbReference type="InterPro" id="IPR011542">
    <property type="entry name" value="SUF_FeS_clus_asmbl_SufD"/>
</dbReference>
<dbReference type="Pfam" id="PF01458">
    <property type="entry name" value="SUFBD_core"/>
    <property type="match status" value="1"/>
</dbReference>
<name>A0A235B6X3_9BACL</name>
<dbReference type="Proteomes" id="UP000215459">
    <property type="component" value="Unassembled WGS sequence"/>
</dbReference>
<keyword evidence="5" id="KW-1185">Reference proteome</keyword>
<comment type="similarity">
    <text evidence="1">Belongs to the iron-sulfur cluster assembly SufBD family.</text>
</comment>
<proteinExistence type="inferred from homology"/>
<gene>
    <name evidence="4" type="primary">sufD</name>
    <name evidence="4" type="ORF">CHM34_10620</name>
</gene>
<accession>A0A235B6X3</accession>
<dbReference type="GO" id="GO:0016226">
    <property type="term" value="P:iron-sulfur cluster assembly"/>
    <property type="evidence" value="ECO:0007669"/>
    <property type="project" value="InterPro"/>
</dbReference>
<dbReference type="NCBIfam" id="TIGR01981">
    <property type="entry name" value="sufD"/>
    <property type="match status" value="1"/>
</dbReference>
<evidence type="ECO:0000313" key="4">
    <source>
        <dbReference type="EMBL" id="OYD07355.1"/>
    </source>
</evidence>
<organism evidence="4 5">
    <name type="scientific">Paludifilum halophilum</name>
    <dbReference type="NCBI Taxonomy" id="1642702"/>
    <lineage>
        <taxon>Bacteria</taxon>
        <taxon>Bacillati</taxon>
        <taxon>Bacillota</taxon>
        <taxon>Bacilli</taxon>
        <taxon>Bacillales</taxon>
        <taxon>Thermoactinomycetaceae</taxon>
        <taxon>Paludifilum</taxon>
    </lineage>
</organism>
<dbReference type="InterPro" id="IPR037284">
    <property type="entry name" value="SUF_FeS_clus_asmbl_SufBD_sf"/>
</dbReference>